<protein>
    <submittedName>
        <fullName evidence="19">Penicillin-binding protein 2A</fullName>
        <ecNumber evidence="19">2.3.2.-</ecNumber>
        <ecNumber evidence="19">2.4.1.129</ecNumber>
    </submittedName>
</protein>
<dbReference type="NCBIfam" id="TIGR02074">
    <property type="entry name" value="PBP_1a_fam"/>
    <property type="match status" value="1"/>
</dbReference>
<dbReference type="PANTHER" id="PTHR32282:SF32">
    <property type="entry name" value="PENICILLIN-BINDING PROTEIN 2A"/>
    <property type="match status" value="1"/>
</dbReference>
<evidence type="ECO:0000256" key="12">
    <source>
        <dbReference type="ARBA" id="ARBA00023268"/>
    </source>
</evidence>
<evidence type="ECO:0000256" key="4">
    <source>
        <dbReference type="ARBA" id="ARBA00022676"/>
    </source>
</evidence>
<dbReference type="SUPFAM" id="SSF56601">
    <property type="entry name" value="beta-lactamase/transpeptidase-like"/>
    <property type="match status" value="1"/>
</dbReference>
<dbReference type="InterPro" id="IPR050396">
    <property type="entry name" value="Glycosyltr_51/Transpeptidase"/>
</dbReference>
<dbReference type="GO" id="GO:0016757">
    <property type="term" value="F:glycosyltransferase activity"/>
    <property type="evidence" value="ECO:0007669"/>
    <property type="project" value="UniProtKB-KW"/>
</dbReference>
<dbReference type="Gene3D" id="1.10.3810.10">
    <property type="entry name" value="Biosynthetic peptidoglycan transglycosylase-like"/>
    <property type="match status" value="1"/>
</dbReference>
<evidence type="ECO:0000256" key="9">
    <source>
        <dbReference type="ARBA" id="ARBA00022984"/>
    </source>
</evidence>
<evidence type="ECO:0000256" key="16">
    <source>
        <dbReference type="SAM" id="Phobius"/>
    </source>
</evidence>
<evidence type="ECO:0000256" key="8">
    <source>
        <dbReference type="ARBA" id="ARBA00022960"/>
    </source>
</evidence>
<evidence type="ECO:0000313" key="19">
    <source>
        <dbReference type="EMBL" id="MBM7571467.1"/>
    </source>
</evidence>
<dbReference type="InterPro" id="IPR023346">
    <property type="entry name" value="Lysozyme-like_dom_sf"/>
</dbReference>
<dbReference type="InterPro" id="IPR012338">
    <property type="entry name" value="Beta-lactam/transpept-like"/>
</dbReference>
<dbReference type="RefSeq" id="WP_239584287.1">
    <property type="nucleotide sequence ID" value="NZ_JAFBDR010000009.1"/>
</dbReference>
<evidence type="ECO:0000256" key="10">
    <source>
        <dbReference type="ARBA" id="ARBA00022989"/>
    </source>
</evidence>
<feature type="domain" description="Glycosyl transferase family 51" evidence="18">
    <location>
        <begin position="68"/>
        <end position="235"/>
    </location>
</feature>
<sequence length="714" mass="80704">MRIIEKLPSWVIRLKWPIIITGSTLLLSILGYLFIIFGGRFVFDEKQLILPATTTIVTEDQEKVGLLYEENRMPVTIEQIPEHVEQAFLAIEDRRFYDHAGVSFPSVARALYRDVISMQKAEGGSTITQQLAKNLFLTNEKTWMRKTKEVMAAIYLERNFSKKRILELYLNEIYFAHGIFGVGAASDFYFGKNVEALTVQEGALLAALSKAPNTYSPFHNPEKAKERRDLVLEQMNRYGMLETDEMLEYQGKTLGVQQREEVNQPWIDDYLAMVIKEAEEKYQLTLPELKRGGYKIVVNMNKKAQQIAYEQFQQDTHFYGSSNEVEGAFVLMNQESGKLEAVLGGRKYQLGDLHRAVIPRQPGSVMKPLAVYGPAMMLEDYQPYTFLADEQHSYDGYTAANADGQYDGTVTMYDAIRESKNAPAVWLLDQIGIGYSKSYLEKMDISLPDKGLSIALGGLENGLTPIQLVQSYRPFIHNGQWIKAHTIDRIENREGEQLDGGDLDEQEVFSPEVAWNMVRMLESVVTDGTGSEGEYAKALAGKTGSTQHPLAEGQVKDAWFVGVNPDYVTALWMGFDKSDASRYLTKGSAAPTILTKNILSELDKQQALTANFQVPKNITDLAEPIRHLPKIIDLEARYRFGGLSLVKGELTWTAARDERIIYEIYEDGEKIDEVEGKGSFTIDQVSIFSNHTYHVVPYDPLTDQRGEPSNQEEI</sequence>
<keyword evidence="3" id="KW-0645">Protease</keyword>
<evidence type="ECO:0000256" key="14">
    <source>
        <dbReference type="ARBA" id="ARBA00034000"/>
    </source>
</evidence>
<comment type="caution">
    <text evidence="19">The sequence shown here is derived from an EMBL/GenBank/DDBJ whole genome shotgun (WGS) entry which is preliminary data.</text>
</comment>
<dbReference type="GO" id="GO:0016746">
    <property type="term" value="F:acyltransferase activity"/>
    <property type="evidence" value="ECO:0007669"/>
    <property type="project" value="UniProtKB-KW"/>
</dbReference>
<dbReference type="Pfam" id="PF00905">
    <property type="entry name" value="Transpeptidase"/>
    <property type="match status" value="1"/>
</dbReference>
<reference evidence="19 20" key="1">
    <citation type="submission" date="2021-01" db="EMBL/GenBank/DDBJ databases">
        <title>Genomic Encyclopedia of Type Strains, Phase IV (KMG-IV): sequencing the most valuable type-strain genomes for metagenomic binning, comparative biology and taxonomic classification.</title>
        <authorList>
            <person name="Goeker M."/>
        </authorList>
    </citation>
    <scope>NUCLEOTIDE SEQUENCE [LARGE SCALE GENOMIC DNA]</scope>
    <source>
        <strain evidence="19 20">DSM 23711</strain>
    </source>
</reference>
<evidence type="ECO:0000313" key="20">
    <source>
        <dbReference type="Proteomes" id="UP001296943"/>
    </source>
</evidence>
<keyword evidence="10 16" id="KW-1133">Transmembrane helix</keyword>
<keyword evidence="1" id="KW-1003">Cell membrane</keyword>
<keyword evidence="5 19" id="KW-0808">Transferase</keyword>
<evidence type="ECO:0000256" key="15">
    <source>
        <dbReference type="ARBA" id="ARBA00049902"/>
    </source>
</evidence>
<evidence type="ECO:0000259" key="18">
    <source>
        <dbReference type="Pfam" id="PF00912"/>
    </source>
</evidence>
<keyword evidence="6 16" id="KW-0812">Transmembrane</keyword>
<name>A0ABS2N030_9BACI</name>
<keyword evidence="4 19" id="KW-0328">Glycosyltransferase</keyword>
<comment type="catalytic activity">
    <reaction evidence="15">
        <text>[GlcNAc-(1-&gt;4)-Mur2Ac(oyl-L-Ala-gamma-D-Glu-L-Lys-D-Ala-D-Ala)](n)-di-trans,octa-cis-undecaprenyl diphosphate + beta-D-GlcNAc-(1-&gt;4)-Mur2Ac(oyl-L-Ala-gamma-D-Glu-L-Lys-D-Ala-D-Ala)-di-trans,octa-cis-undecaprenyl diphosphate = [GlcNAc-(1-&gt;4)-Mur2Ac(oyl-L-Ala-gamma-D-Glu-L-Lys-D-Ala-D-Ala)](n+1)-di-trans,octa-cis-undecaprenyl diphosphate + di-trans,octa-cis-undecaprenyl diphosphate + H(+)</text>
        <dbReference type="Rhea" id="RHEA:23708"/>
        <dbReference type="Rhea" id="RHEA-COMP:9602"/>
        <dbReference type="Rhea" id="RHEA-COMP:9603"/>
        <dbReference type="ChEBI" id="CHEBI:15378"/>
        <dbReference type="ChEBI" id="CHEBI:58405"/>
        <dbReference type="ChEBI" id="CHEBI:60033"/>
        <dbReference type="ChEBI" id="CHEBI:78435"/>
        <dbReference type="EC" id="2.4.99.28"/>
    </reaction>
</comment>
<evidence type="ECO:0000256" key="6">
    <source>
        <dbReference type="ARBA" id="ARBA00022692"/>
    </source>
</evidence>
<dbReference type="EC" id="2.4.1.129" evidence="19"/>
<evidence type="ECO:0000256" key="3">
    <source>
        <dbReference type="ARBA" id="ARBA00022670"/>
    </source>
</evidence>
<keyword evidence="20" id="KW-1185">Reference proteome</keyword>
<dbReference type="SUPFAM" id="SSF53955">
    <property type="entry name" value="Lysozyme-like"/>
    <property type="match status" value="1"/>
</dbReference>
<dbReference type="Pfam" id="PF00912">
    <property type="entry name" value="Transgly"/>
    <property type="match status" value="1"/>
</dbReference>
<feature type="transmembrane region" description="Helical" evidence="16">
    <location>
        <begin position="16"/>
        <end position="37"/>
    </location>
</feature>
<evidence type="ECO:0000256" key="11">
    <source>
        <dbReference type="ARBA" id="ARBA00023136"/>
    </source>
</evidence>
<dbReference type="InterPro" id="IPR001264">
    <property type="entry name" value="Glyco_trans_51"/>
</dbReference>
<dbReference type="EC" id="2.3.2.-" evidence="19"/>
<dbReference type="Gene3D" id="3.40.710.10">
    <property type="entry name" value="DD-peptidase/beta-lactamase superfamily"/>
    <property type="match status" value="1"/>
</dbReference>
<comment type="catalytic activity">
    <reaction evidence="14">
        <text>Preferential cleavage: (Ac)2-L-Lys-D-Ala-|-D-Ala. Also transpeptidation of peptidyl-alanyl moieties that are N-acyl substituents of D-alanine.</text>
        <dbReference type="EC" id="3.4.16.4"/>
    </reaction>
</comment>
<accession>A0ABS2N030</accession>
<evidence type="ECO:0000256" key="7">
    <source>
        <dbReference type="ARBA" id="ARBA00022801"/>
    </source>
</evidence>
<evidence type="ECO:0000256" key="5">
    <source>
        <dbReference type="ARBA" id="ARBA00022679"/>
    </source>
</evidence>
<dbReference type="PANTHER" id="PTHR32282">
    <property type="entry name" value="BINDING PROTEIN TRANSPEPTIDASE, PUTATIVE-RELATED"/>
    <property type="match status" value="1"/>
</dbReference>
<evidence type="ECO:0000256" key="13">
    <source>
        <dbReference type="ARBA" id="ARBA00023316"/>
    </source>
</evidence>
<keyword evidence="13" id="KW-0961">Cell wall biogenesis/degradation</keyword>
<keyword evidence="19" id="KW-0012">Acyltransferase</keyword>
<keyword evidence="11 16" id="KW-0472">Membrane</keyword>
<dbReference type="EMBL" id="JAFBDR010000009">
    <property type="protein sequence ID" value="MBM7571467.1"/>
    <property type="molecule type" value="Genomic_DNA"/>
</dbReference>
<feature type="domain" description="Penicillin-binding protein transpeptidase" evidence="17">
    <location>
        <begin position="327"/>
        <end position="582"/>
    </location>
</feature>
<keyword evidence="2" id="KW-0121">Carboxypeptidase</keyword>
<gene>
    <name evidence="19" type="ORF">JOC48_001963</name>
</gene>
<dbReference type="InterPro" id="IPR001460">
    <property type="entry name" value="PCN-bd_Tpept"/>
</dbReference>
<proteinExistence type="predicted"/>
<keyword evidence="12" id="KW-0511">Multifunctional enzyme</keyword>
<keyword evidence="9" id="KW-0573">Peptidoglycan synthesis</keyword>
<organism evidence="19 20">
    <name type="scientific">Aquibacillus albus</name>
    <dbReference type="NCBI Taxonomy" id="1168171"/>
    <lineage>
        <taxon>Bacteria</taxon>
        <taxon>Bacillati</taxon>
        <taxon>Bacillota</taxon>
        <taxon>Bacilli</taxon>
        <taxon>Bacillales</taxon>
        <taxon>Bacillaceae</taxon>
        <taxon>Aquibacillus</taxon>
    </lineage>
</organism>
<evidence type="ECO:0000259" key="17">
    <source>
        <dbReference type="Pfam" id="PF00905"/>
    </source>
</evidence>
<dbReference type="Proteomes" id="UP001296943">
    <property type="component" value="Unassembled WGS sequence"/>
</dbReference>
<dbReference type="InterPro" id="IPR036950">
    <property type="entry name" value="PBP_transglycosylase"/>
</dbReference>
<keyword evidence="8" id="KW-0133">Cell shape</keyword>
<evidence type="ECO:0000256" key="2">
    <source>
        <dbReference type="ARBA" id="ARBA00022645"/>
    </source>
</evidence>
<evidence type="ECO:0000256" key="1">
    <source>
        <dbReference type="ARBA" id="ARBA00022475"/>
    </source>
</evidence>
<keyword evidence="7" id="KW-0378">Hydrolase</keyword>